<evidence type="ECO:0000259" key="2">
    <source>
        <dbReference type="PROSITE" id="PS50801"/>
    </source>
</evidence>
<dbReference type="InterPro" id="IPR036513">
    <property type="entry name" value="STAS_dom_sf"/>
</dbReference>
<dbReference type="RefSeq" id="WP_088978204.1">
    <property type="nucleotide sequence ID" value="NZ_LT607753.1"/>
</dbReference>
<proteinExistence type="predicted"/>
<dbReference type="EMBL" id="LT607753">
    <property type="protein sequence ID" value="SCG72433.1"/>
    <property type="molecule type" value="Genomic_DNA"/>
</dbReference>
<dbReference type="InterPro" id="IPR002645">
    <property type="entry name" value="STAS_dom"/>
</dbReference>
<dbReference type="CDD" id="cd07043">
    <property type="entry name" value="STAS_anti-anti-sigma_factors"/>
    <property type="match status" value="1"/>
</dbReference>
<dbReference type="Gene3D" id="3.30.750.24">
    <property type="entry name" value="STAS domain"/>
    <property type="match status" value="1"/>
</dbReference>
<dbReference type="OrthoDB" id="3428850at2"/>
<gene>
    <name evidence="3" type="ORF">GA0070614_4996</name>
</gene>
<organism evidence="3 4">
    <name type="scientific">Micromonospora coxensis</name>
    <dbReference type="NCBI Taxonomy" id="356852"/>
    <lineage>
        <taxon>Bacteria</taxon>
        <taxon>Bacillati</taxon>
        <taxon>Actinomycetota</taxon>
        <taxon>Actinomycetes</taxon>
        <taxon>Micromonosporales</taxon>
        <taxon>Micromonosporaceae</taxon>
        <taxon>Micromonospora</taxon>
    </lineage>
</organism>
<dbReference type="Pfam" id="PF01740">
    <property type="entry name" value="STAS"/>
    <property type="match status" value="1"/>
</dbReference>
<protein>
    <submittedName>
        <fullName evidence="3">Anti-anti-sigma factor</fullName>
    </submittedName>
</protein>
<dbReference type="SUPFAM" id="SSF52091">
    <property type="entry name" value="SpoIIaa-like"/>
    <property type="match status" value="1"/>
</dbReference>
<feature type="domain" description="STAS" evidence="2">
    <location>
        <begin position="20"/>
        <end position="120"/>
    </location>
</feature>
<sequence length="120" mass="12575">MSVHQAPPVTTPETTRPPTLSLAVARDGPATVVTVRGPLDMDTVDSLVDLVDGVMSGLPPPVLVLDLSGVDFFCAAGVTALLTVRRRVASDGSALVVREPSRITVAVLDMVGLRHEFTTD</sequence>
<accession>A0A1C5JPM6</accession>
<dbReference type="PROSITE" id="PS50801">
    <property type="entry name" value="STAS"/>
    <property type="match status" value="1"/>
</dbReference>
<keyword evidence="4" id="KW-1185">Reference proteome</keyword>
<evidence type="ECO:0000256" key="1">
    <source>
        <dbReference type="SAM" id="MobiDB-lite"/>
    </source>
</evidence>
<name>A0A1C5JPM6_9ACTN</name>
<evidence type="ECO:0000313" key="3">
    <source>
        <dbReference type="EMBL" id="SCG72433.1"/>
    </source>
</evidence>
<evidence type="ECO:0000313" key="4">
    <source>
        <dbReference type="Proteomes" id="UP000198215"/>
    </source>
</evidence>
<feature type="compositionally biased region" description="Low complexity" evidence="1">
    <location>
        <begin position="7"/>
        <end position="19"/>
    </location>
</feature>
<feature type="region of interest" description="Disordered" evidence="1">
    <location>
        <begin position="1"/>
        <end position="20"/>
    </location>
</feature>
<reference evidence="4" key="1">
    <citation type="submission" date="2016-06" db="EMBL/GenBank/DDBJ databases">
        <authorList>
            <person name="Varghese N."/>
            <person name="Submissions Spin"/>
        </authorList>
    </citation>
    <scope>NUCLEOTIDE SEQUENCE [LARGE SCALE GENOMIC DNA]</scope>
    <source>
        <strain evidence="4">DSM 45161</strain>
    </source>
</reference>
<dbReference type="Proteomes" id="UP000198215">
    <property type="component" value="Chromosome I"/>
</dbReference>
<dbReference type="AlphaFoldDB" id="A0A1C5JPM6"/>